<accession>A0A3B0ZG36</accession>
<dbReference type="SUPFAM" id="SSF53850">
    <property type="entry name" value="Periplasmic binding protein-like II"/>
    <property type="match status" value="1"/>
</dbReference>
<sequence length="284" mass="31720">MAIPRLVYFTAFMLVLVLLVSARAVAEPQKTEQDYLIFGFLPIVSPERLVKRFAPLTEYLSQQLGTEIRMETAPDFATFIQRTHGQRYDILFTAPHLYYLAHKQSGYRAVVRVDRPGMQAIIVAPRTQNIATIEDLRGRSLATTDPLALTTVLVRAHLEEAGINPDKDLTLVSTPSHNASLLSAYQEVTNAAALIMPLYLRASPEIRESMVIVAKTRMVPHMPISVSPGVDDAMAERISQALIALRESPKGRSLLTHLAWPGFAPAREDEYTSLDWITEQLKVQ</sequence>
<organism evidence="1">
    <name type="scientific">hydrothermal vent metagenome</name>
    <dbReference type="NCBI Taxonomy" id="652676"/>
    <lineage>
        <taxon>unclassified sequences</taxon>
        <taxon>metagenomes</taxon>
        <taxon>ecological metagenomes</taxon>
    </lineage>
</organism>
<protein>
    <recommendedName>
        <fullName evidence="2">ABC transporter, substrate-binding protein (Cluster 12, methionine/phosphonates)</fullName>
    </recommendedName>
</protein>
<evidence type="ECO:0000313" key="1">
    <source>
        <dbReference type="EMBL" id="VAW80324.1"/>
    </source>
</evidence>
<proteinExistence type="predicted"/>
<name>A0A3B0ZG36_9ZZZZ</name>
<dbReference type="EMBL" id="UOFN01000126">
    <property type="protein sequence ID" value="VAW80324.1"/>
    <property type="molecule type" value="Genomic_DNA"/>
</dbReference>
<dbReference type="PANTHER" id="PTHR35841:SF1">
    <property type="entry name" value="PHOSPHONATES-BINDING PERIPLASMIC PROTEIN"/>
    <property type="match status" value="1"/>
</dbReference>
<gene>
    <name evidence="1" type="ORF">MNBD_GAMMA15-1380</name>
</gene>
<reference evidence="1" key="1">
    <citation type="submission" date="2018-06" db="EMBL/GenBank/DDBJ databases">
        <authorList>
            <person name="Zhirakovskaya E."/>
        </authorList>
    </citation>
    <scope>NUCLEOTIDE SEQUENCE</scope>
</reference>
<dbReference type="Pfam" id="PF12974">
    <property type="entry name" value="Phosphonate-bd"/>
    <property type="match status" value="1"/>
</dbReference>
<dbReference type="PANTHER" id="PTHR35841">
    <property type="entry name" value="PHOSPHONATES-BINDING PERIPLASMIC PROTEIN"/>
    <property type="match status" value="1"/>
</dbReference>
<dbReference type="Gene3D" id="3.40.190.10">
    <property type="entry name" value="Periplasmic binding protein-like II"/>
    <property type="match status" value="2"/>
</dbReference>
<dbReference type="AlphaFoldDB" id="A0A3B0ZG36"/>
<evidence type="ECO:0008006" key="2">
    <source>
        <dbReference type="Google" id="ProtNLM"/>
    </source>
</evidence>